<proteinExistence type="predicted"/>
<comment type="subcellular location">
    <subcellularLocation>
        <location evidence="1">Membrane</location>
        <topology evidence="1">Single-pass membrane protein</topology>
    </subcellularLocation>
</comment>
<gene>
    <name evidence="9" type="ORF">ENV52_11465</name>
</gene>
<feature type="domain" description="Zinc-ribbon" evidence="8">
    <location>
        <begin position="75"/>
        <end position="97"/>
    </location>
</feature>
<keyword evidence="6" id="KW-0811">Translocation</keyword>
<organism evidence="9">
    <name type="scientific">Desulfobacca acetoxidans</name>
    <dbReference type="NCBI Taxonomy" id="60893"/>
    <lineage>
        <taxon>Bacteria</taxon>
        <taxon>Pseudomonadati</taxon>
        <taxon>Thermodesulfobacteriota</taxon>
        <taxon>Desulfobaccia</taxon>
        <taxon>Desulfobaccales</taxon>
        <taxon>Desulfobaccaceae</taxon>
        <taxon>Desulfobacca</taxon>
    </lineage>
</organism>
<reference evidence="9" key="1">
    <citation type="journal article" date="2020" name="mSystems">
        <title>Genome- and Community-Level Interaction Insights into Carbon Utilization and Element Cycling Functions of Hydrothermarchaeota in Hydrothermal Sediment.</title>
        <authorList>
            <person name="Zhou Z."/>
            <person name="Liu Y."/>
            <person name="Xu W."/>
            <person name="Pan J."/>
            <person name="Luo Z.H."/>
            <person name="Li M."/>
        </authorList>
    </citation>
    <scope>NUCLEOTIDE SEQUENCE [LARGE SCALE GENOMIC DNA]</scope>
    <source>
        <strain evidence="9">SpSt-767</strain>
    </source>
</reference>
<evidence type="ECO:0000256" key="5">
    <source>
        <dbReference type="ARBA" id="ARBA00022989"/>
    </source>
</evidence>
<dbReference type="Gene3D" id="1.20.5.3310">
    <property type="match status" value="1"/>
</dbReference>
<evidence type="ECO:0000256" key="6">
    <source>
        <dbReference type="ARBA" id="ARBA00023010"/>
    </source>
</evidence>
<keyword evidence="2" id="KW-0813">Transport</keyword>
<dbReference type="GO" id="GO:0016020">
    <property type="term" value="C:membrane"/>
    <property type="evidence" value="ECO:0007669"/>
    <property type="project" value="UniProtKB-SubCell"/>
</dbReference>
<evidence type="ECO:0000256" key="7">
    <source>
        <dbReference type="ARBA" id="ARBA00023136"/>
    </source>
</evidence>
<evidence type="ECO:0000313" key="9">
    <source>
        <dbReference type="EMBL" id="HHS30305.1"/>
    </source>
</evidence>
<dbReference type="GO" id="GO:0015031">
    <property type="term" value="P:protein transport"/>
    <property type="evidence" value="ECO:0007669"/>
    <property type="project" value="UniProtKB-KW"/>
</dbReference>
<evidence type="ECO:0000256" key="4">
    <source>
        <dbReference type="ARBA" id="ARBA00022927"/>
    </source>
</evidence>
<dbReference type="PANTHER" id="PTHR33162">
    <property type="entry name" value="SEC-INDEPENDENT PROTEIN TRANSLOCASE PROTEIN TATA, CHLOROPLASTIC"/>
    <property type="match status" value="1"/>
</dbReference>
<comment type="caution">
    <text evidence="9">The sequence shown here is derived from an EMBL/GenBank/DDBJ whole genome shotgun (WGS) entry which is preliminary data.</text>
</comment>
<dbReference type="AlphaFoldDB" id="A0A7V6A513"/>
<accession>A0A7V6A513</accession>
<dbReference type="InterPro" id="IPR026870">
    <property type="entry name" value="Zinc_ribbon_dom"/>
</dbReference>
<dbReference type="EMBL" id="DTGR01000179">
    <property type="protein sequence ID" value="HHS30305.1"/>
    <property type="molecule type" value="Genomic_DNA"/>
</dbReference>
<evidence type="ECO:0000256" key="2">
    <source>
        <dbReference type="ARBA" id="ARBA00022448"/>
    </source>
</evidence>
<evidence type="ECO:0000256" key="1">
    <source>
        <dbReference type="ARBA" id="ARBA00004167"/>
    </source>
</evidence>
<sequence>MGIDLPELLIILVLALILFGPEKLPEYAAKLGRFVAHMRQASAEVTKPLQQAIHQASIPPLPPPPTPTQLLGAHFCTQCGHTLEPDFLFCPRCGRRLDKAATEGSSSAGLAS</sequence>
<evidence type="ECO:0000259" key="8">
    <source>
        <dbReference type="Pfam" id="PF13240"/>
    </source>
</evidence>
<keyword evidence="4" id="KW-0653">Protein transport</keyword>
<evidence type="ECO:0000256" key="3">
    <source>
        <dbReference type="ARBA" id="ARBA00022692"/>
    </source>
</evidence>
<keyword evidence="3" id="KW-0812">Transmembrane</keyword>
<dbReference type="Pfam" id="PF13240">
    <property type="entry name" value="Zn_Ribbon_1"/>
    <property type="match status" value="1"/>
</dbReference>
<keyword evidence="5" id="KW-1133">Transmembrane helix</keyword>
<name>A0A7V6A513_9BACT</name>
<keyword evidence="7" id="KW-0472">Membrane</keyword>
<dbReference type="PANTHER" id="PTHR33162:SF1">
    <property type="entry name" value="SEC-INDEPENDENT PROTEIN TRANSLOCASE PROTEIN TATA, CHLOROPLASTIC"/>
    <property type="match status" value="1"/>
</dbReference>
<dbReference type="InterPro" id="IPR003369">
    <property type="entry name" value="TatA/B/E"/>
</dbReference>
<dbReference type="Pfam" id="PF02416">
    <property type="entry name" value="TatA_B_E"/>
    <property type="match status" value="1"/>
</dbReference>
<protein>
    <submittedName>
        <fullName evidence="9">Zinc-ribbon domain-containing protein</fullName>
    </submittedName>
</protein>